<dbReference type="RefSeq" id="WP_267565816.1">
    <property type="nucleotide sequence ID" value="NZ_JAPNTZ010000009.1"/>
</dbReference>
<sequence length="141" mass="15052">MPIDLASGVLTRASRFCEEQAADLQALMRSVMGTPAPPGSVADLDHKELLASPRTGARQQLWQQIGTAQMCLAVHVIDHARALGTLLADPQSRVSVYAHAGPVRGAVESAALLLHLLSAGRSYRVRLARGVALLLWTPVSR</sequence>
<reference evidence="1" key="1">
    <citation type="submission" date="2022-11" db="EMBL/GenBank/DDBJ databases">
        <authorList>
            <person name="Somphong A."/>
            <person name="Phongsopitanun W."/>
        </authorList>
    </citation>
    <scope>NUCLEOTIDE SEQUENCE</scope>
    <source>
        <strain evidence="1">Pm04-4</strain>
    </source>
</reference>
<keyword evidence="2" id="KW-1185">Reference proteome</keyword>
<comment type="caution">
    <text evidence="1">The sequence shown here is derived from an EMBL/GenBank/DDBJ whole genome shotgun (WGS) entry which is preliminary data.</text>
</comment>
<evidence type="ECO:0000313" key="1">
    <source>
        <dbReference type="EMBL" id="MCY1141433.1"/>
    </source>
</evidence>
<dbReference type="EMBL" id="JAPNTZ010000009">
    <property type="protein sequence ID" value="MCY1141433.1"/>
    <property type="molecule type" value="Genomic_DNA"/>
</dbReference>
<gene>
    <name evidence="1" type="ORF">OWR29_25840</name>
</gene>
<protein>
    <submittedName>
        <fullName evidence="1">Uncharacterized protein</fullName>
    </submittedName>
</protein>
<dbReference type="Proteomes" id="UP001151002">
    <property type="component" value="Unassembled WGS sequence"/>
</dbReference>
<evidence type="ECO:0000313" key="2">
    <source>
        <dbReference type="Proteomes" id="UP001151002"/>
    </source>
</evidence>
<proteinExistence type="predicted"/>
<organism evidence="1 2">
    <name type="scientific">Paractinoplanes pyxinae</name>
    <dbReference type="NCBI Taxonomy" id="2997416"/>
    <lineage>
        <taxon>Bacteria</taxon>
        <taxon>Bacillati</taxon>
        <taxon>Actinomycetota</taxon>
        <taxon>Actinomycetes</taxon>
        <taxon>Micromonosporales</taxon>
        <taxon>Micromonosporaceae</taxon>
        <taxon>Paractinoplanes</taxon>
    </lineage>
</organism>
<name>A0ABT4B752_9ACTN</name>
<accession>A0ABT4B752</accession>